<gene>
    <name evidence="1" type="ORF">CVLEPA_LOCUS25900</name>
</gene>
<evidence type="ECO:0000313" key="2">
    <source>
        <dbReference type="Proteomes" id="UP001642483"/>
    </source>
</evidence>
<name>A0ABP0GLM7_CLALP</name>
<accession>A0ABP0GLM7</accession>
<organism evidence="1 2">
    <name type="scientific">Clavelina lepadiformis</name>
    <name type="common">Light-bulb sea squirt</name>
    <name type="synonym">Ascidia lepadiformis</name>
    <dbReference type="NCBI Taxonomy" id="159417"/>
    <lineage>
        <taxon>Eukaryota</taxon>
        <taxon>Metazoa</taxon>
        <taxon>Chordata</taxon>
        <taxon>Tunicata</taxon>
        <taxon>Ascidiacea</taxon>
        <taxon>Aplousobranchia</taxon>
        <taxon>Clavelinidae</taxon>
        <taxon>Clavelina</taxon>
    </lineage>
</organism>
<comment type="caution">
    <text evidence="1">The sequence shown here is derived from an EMBL/GenBank/DDBJ whole genome shotgun (WGS) entry which is preliminary data.</text>
</comment>
<dbReference type="EMBL" id="CAWYQH010000130">
    <property type="protein sequence ID" value="CAK8692648.1"/>
    <property type="molecule type" value="Genomic_DNA"/>
</dbReference>
<reference evidence="1 2" key="1">
    <citation type="submission" date="2024-02" db="EMBL/GenBank/DDBJ databases">
        <authorList>
            <person name="Daric V."/>
            <person name="Darras S."/>
        </authorList>
    </citation>
    <scope>NUCLEOTIDE SEQUENCE [LARGE SCALE GENOMIC DNA]</scope>
</reference>
<dbReference type="Proteomes" id="UP001642483">
    <property type="component" value="Unassembled WGS sequence"/>
</dbReference>
<evidence type="ECO:0000313" key="1">
    <source>
        <dbReference type="EMBL" id="CAK8692648.1"/>
    </source>
</evidence>
<protein>
    <submittedName>
        <fullName evidence="1">Uncharacterized protein</fullName>
    </submittedName>
</protein>
<sequence>ERANEASNSEKFAHKLRLELVQRIEAPQEDSRDFVYTLKAFHSRCHLKDDDILLRNEVLYL</sequence>
<proteinExistence type="predicted"/>
<keyword evidence="2" id="KW-1185">Reference proteome</keyword>
<feature type="non-terminal residue" evidence="1">
    <location>
        <position position="1"/>
    </location>
</feature>